<keyword evidence="3" id="KW-1185">Reference proteome</keyword>
<feature type="region of interest" description="Disordered" evidence="1">
    <location>
        <begin position="1"/>
        <end position="24"/>
    </location>
</feature>
<feature type="compositionally biased region" description="Basic and acidic residues" evidence="1">
    <location>
        <begin position="11"/>
        <end position="24"/>
    </location>
</feature>
<sequence>MDDDPSPPLRTAEKLDVEGEEERRVRIQSTLEKLNMTSTSTNKTATFPTLPSFDFGKRPMHEIQPPSELLSRVQAFLPELEASNNLLVQKAQADPNSVDIEHVDEGMDQYIEMNLGLGVFEDRANRQKYEDEDTEMSSSSESTELEDDSSDVDTDSSSEIITSFHPIRPIKPLPRRRSDRTHPHIVVLGGQSQA</sequence>
<proteinExistence type="predicted"/>
<dbReference type="GO" id="GO:0062064">
    <property type="term" value="F:box C/D methylation guide snoRNP complex binding"/>
    <property type="evidence" value="ECO:0007669"/>
    <property type="project" value="TreeGrafter"/>
</dbReference>
<dbReference type="PANTHER" id="PTHR28674:SF1">
    <property type="entry name" value="NOP PROTEIN CHAPERONE 1"/>
    <property type="match status" value="1"/>
</dbReference>
<dbReference type="OrthoDB" id="1112980at2759"/>
<protein>
    <submittedName>
        <fullName evidence="2">Uncharacterized protein</fullName>
    </submittedName>
</protein>
<dbReference type="GO" id="GO:0000492">
    <property type="term" value="P:box C/D snoRNP assembly"/>
    <property type="evidence" value="ECO:0007669"/>
    <property type="project" value="InterPro"/>
</dbReference>
<dbReference type="AlphaFoldDB" id="A0A9P5XZV2"/>
<dbReference type="EMBL" id="MU150333">
    <property type="protein sequence ID" value="KAF9458690.1"/>
    <property type="molecule type" value="Genomic_DNA"/>
</dbReference>
<name>A0A9P5XZV2_9AGAR</name>
<dbReference type="Pfam" id="PF15370">
    <property type="entry name" value="NOPCHAP1"/>
    <property type="match status" value="1"/>
</dbReference>
<dbReference type="PANTHER" id="PTHR28674">
    <property type="entry name" value="SIMILAR TO DNA SEGMENT, CHR 10, WAYNE STATE UNIVERSITY 102,-EXPRESSED"/>
    <property type="match status" value="1"/>
</dbReference>
<dbReference type="Proteomes" id="UP000807353">
    <property type="component" value="Unassembled WGS sequence"/>
</dbReference>
<feature type="region of interest" description="Disordered" evidence="1">
    <location>
        <begin position="37"/>
        <end position="60"/>
    </location>
</feature>
<dbReference type="InterPro" id="IPR027921">
    <property type="entry name" value="NOPCHAP1"/>
</dbReference>
<reference evidence="2" key="1">
    <citation type="submission" date="2020-11" db="EMBL/GenBank/DDBJ databases">
        <authorList>
            <consortium name="DOE Joint Genome Institute"/>
            <person name="Ahrendt S."/>
            <person name="Riley R."/>
            <person name="Andreopoulos W."/>
            <person name="Labutti K."/>
            <person name="Pangilinan J."/>
            <person name="Ruiz-Duenas F.J."/>
            <person name="Barrasa J.M."/>
            <person name="Sanchez-Garcia M."/>
            <person name="Camarero S."/>
            <person name="Miyauchi S."/>
            <person name="Serrano A."/>
            <person name="Linde D."/>
            <person name="Babiker R."/>
            <person name="Drula E."/>
            <person name="Ayuso-Fernandez I."/>
            <person name="Pacheco R."/>
            <person name="Padilla G."/>
            <person name="Ferreira P."/>
            <person name="Barriuso J."/>
            <person name="Kellner H."/>
            <person name="Castanera R."/>
            <person name="Alfaro M."/>
            <person name="Ramirez L."/>
            <person name="Pisabarro A.G."/>
            <person name="Kuo A."/>
            <person name="Tritt A."/>
            <person name="Lipzen A."/>
            <person name="He G."/>
            <person name="Yan M."/>
            <person name="Ng V."/>
            <person name="Cullen D."/>
            <person name="Martin F."/>
            <person name="Rosso M.-N."/>
            <person name="Henrissat B."/>
            <person name="Hibbett D."/>
            <person name="Martinez A.T."/>
            <person name="Grigoriev I.V."/>
        </authorList>
    </citation>
    <scope>NUCLEOTIDE SEQUENCE</scope>
    <source>
        <strain evidence="2">CBS 247.69</strain>
    </source>
</reference>
<accession>A0A9P5XZV2</accession>
<organism evidence="2 3">
    <name type="scientific">Collybia nuda</name>
    <dbReference type="NCBI Taxonomy" id="64659"/>
    <lineage>
        <taxon>Eukaryota</taxon>
        <taxon>Fungi</taxon>
        <taxon>Dikarya</taxon>
        <taxon>Basidiomycota</taxon>
        <taxon>Agaricomycotina</taxon>
        <taxon>Agaricomycetes</taxon>
        <taxon>Agaricomycetidae</taxon>
        <taxon>Agaricales</taxon>
        <taxon>Tricholomatineae</taxon>
        <taxon>Clitocybaceae</taxon>
        <taxon>Collybia</taxon>
    </lineage>
</organism>
<evidence type="ECO:0000256" key="1">
    <source>
        <dbReference type="SAM" id="MobiDB-lite"/>
    </source>
</evidence>
<feature type="compositionally biased region" description="Acidic residues" evidence="1">
    <location>
        <begin position="143"/>
        <end position="156"/>
    </location>
</feature>
<gene>
    <name evidence="2" type="ORF">BDZ94DRAFT_1270012</name>
</gene>
<evidence type="ECO:0000313" key="3">
    <source>
        <dbReference type="Proteomes" id="UP000807353"/>
    </source>
</evidence>
<evidence type="ECO:0000313" key="2">
    <source>
        <dbReference type="EMBL" id="KAF9458690.1"/>
    </source>
</evidence>
<feature type="region of interest" description="Disordered" evidence="1">
    <location>
        <begin position="128"/>
        <end position="194"/>
    </location>
</feature>
<feature type="compositionally biased region" description="Polar residues" evidence="1">
    <location>
        <begin position="37"/>
        <end position="49"/>
    </location>
</feature>
<comment type="caution">
    <text evidence="2">The sequence shown here is derived from an EMBL/GenBank/DDBJ whole genome shotgun (WGS) entry which is preliminary data.</text>
</comment>